<sequence length="372" mass="39599">MKTFTVLNASHADVANFSSEFGGLRQSITLSDIASTTGVQLHRPVASCESQAKLLTAGDLASIDGSDSVPSNSIKKSTQADSFDAQTAAKTAAASLPAARPDRFAVVRENPMEECTLMTTLSESSVHVPNLSSRCEPAQVRRVENRKWIVSPRRSARLVETSRQYHDPALPALHIPLSPSLPLADYTSSADGTPLRSDRLAHATTSLGIASAGLEQICSSPPLRPSPVEAASTVEQMTCQAVAMASNLLSSRLGLGEAPSSEPVAGAANLRAGSSPVGGAEQFVCPGYTSERQTTESSTFGGQNELTAELEDQLLDQLAAQIGLLAGPKRPGRRVLNRQTMQAITCQRKWAMWICCLLSINRPFRLPVDQFS</sequence>
<gene>
    <name evidence="1" type="ORF">PXEA_LOCUS3001</name>
</gene>
<dbReference type="Proteomes" id="UP000784294">
    <property type="component" value="Unassembled WGS sequence"/>
</dbReference>
<name>A0A448WE82_9PLAT</name>
<keyword evidence="2" id="KW-1185">Reference proteome</keyword>
<evidence type="ECO:0000313" key="1">
    <source>
        <dbReference type="EMBL" id="VEL09561.1"/>
    </source>
</evidence>
<reference evidence="1" key="1">
    <citation type="submission" date="2018-11" db="EMBL/GenBank/DDBJ databases">
        <authorList>
            <consortium name="Pathogen Informatics"/>
        </authorList>
    </citation>
    <scope>NUCLEOTIDE SEQUENCE</scope>
</reference>
<dbReference type="EMBL" id="CAAALY010006644">
    <property type="protein sequence ID" value="VEL09561.1"/>
    <property type="molecule type" value="Genomic_DNA"/>
</dbReference>
<organism evidence="1 2">
    <name type="scientific">Protopolystoma xenopodis</name>
    <dbReference type="NCBI Taxonomy" id="117903"/>
    <lineage>
        <taxon>Eukaryota</taxon>
        <taxon>Metazoa</taxon>
        <taxon>Spiralia</taxon>
        <taxon>Lophotrochozoa</taxon>
        <taxon>Platyhelminthes</taxon>
        <taxon>Monogenea</taxon>
        <taxon>Polyopisthocotylea</taxon>
        <taxon>Polystomatidea</taxon>
        <taxon>Polystomatidae</taxon>
        <taxon>Protopolystoma</taxon>
    </lineage>
</organism>
<dbReference type="AlphaFoldDB" id="A0A448WE82"/>
<protein>
    <submittedName>
        <fullName evidence="1">Uncharacterized protein</fullName>
    </submittedName>
</protein>
<proteinExistence type="predicted"/>
<comment type="caution">
    <text evidence="1">The sequence shown here is derived from an EMBL/GenBank/DDBJ whole genome shotgun (WGS) entry which is preliminary data.</text>
</comment>
<accession>A0A448WE82</accession>
<evidence type="ECO:0000313" key="2">
    <source>
        <dbReference type="Proteomes" id="UP000784294"/>
    </source>
</evidence>